<gene>
    <name evidence="2" type="ORF">GDO81_014616</name>
</gene>
<keyword evidence="1" id="KW-0472">Membrane</keyword>
<evidence type="ECO:0000313" key="3">
    <source>
        <dbReference type="Proteomes" id="UP000824782"/>
    </source>
</evidence>
<evidence type="ECO:0008006" key="4">
    <source>
        <dbReference type="Google" id="ProtNLM"/>
    </source>
</evidence>
<accession>A0AAV7BBJ9</accession>
<dbReference type="AlphaFoldDB" id="A0AAV7BBJ9"/>
<evidence type="ECO:0000256" key="1">
    <source>
        <dbReference type="SAM" id="Phobius"/>
    </source>
</evidence>
<name>A0AAV7BBJ9_ENGPU</name>
<keyword evidence="3" id="KW-1185">Reference proteome</keyword>
<keyword evidence="1" id="KW-0812">Transmembrane</keyword>
<protein>
    <recommendedName>
        <fullName evidence="4">NADH dehydrogenase subunit 6</fullName>
    </recommendedName>
</protein>
<evidence type="ECO:0000313" key="2">
    <source>
        <dbReference type="EMBL" id="KAG8569966.1"/>
    </source>
</evidence>
<comment type="caution">
    <text evidence="2">The sequence shown here is derived from an EMBL/GenBank/DDBJ whole genome shotgun (WGS) entry which is preliminary data.</text>
</comment>
<proteinExistence type="predicted"/>
<feature type="transmembrane region" description="Helical" evidence="1">
    <location>
        <begin position="38"/>
        <end position="60"/>
    </location>
</feature>
<feature type="transmembrane region" description="Helical" evidence="1">
    <location>
        <begin position="13"/>
        <end position="31"/>
    </location>
</feature>
<sequence>MGSWLQGALGSEYSFFITYLLGVYPGAIYLLGGMCCGYLFTSGHVLWSYLFTGGMCWGYLSTWRQVLGLPIYCEACGGCQDLE</sequence>
<reference evidence="2" key="1">
    <citation type="thesis" date="2020" institute="ProQuest LLC" country="789 East Eisenhower Parkway, Ann Arbor, MI, USA">
        <title>Comparative Genomics and Chromosome Evolution.</title>
        <authorList>
            <person name="Mudd A.B."/>
        </authorList>
    </citation>
    <scope>NUCLEOTIDE SEQUENCE</scope>
    <source>
        <strain evidence="2">237g6f4</strain>
        <tissue evidence="2">Blood</tissue>
    </source>
</reference>
<dbReference type="Proteomes" id="UP000824782">
    <property type="component" value="Unassembled WGS sequence"/>
</dbReference>
<dbReference type="EMBL" id="WNYA01000006">
    <property type="protein sequence ID" value="KAG8569966.1"/>
    <property type="molecule type" value="Genomic_DNA"/>
</dbReference>
<organism evidence="2 3">
    <name type="scientific">Engystomops pustulosus</name>
    <name type="common">Tungara frog</name>
    <name type="synonym">Physalaemus pustulosus</name>
    <dbReference type="NCBI Taxonomy" id="76066"/>
    <lineage>
        <taxon>Eukaryota</taxon>
        <taxon>Metazoa</taxon>
        <taxon>Chordata</taxon>
        <taxon>Craniata</taxon>
        <taxon>Vertebrata</taxon>
        <taxon>Euteleostomi</taxon>
        <taxon>Amphibia</taxon>
        <taxon>Batrachia</taxon>
        <taxon>Anura</taxon>
        <taxon>Neobatrachia</taxon>
        <taxon>Hyloidea</taxon>
        <taxon>Leptodactylidae</taxon>
        <taxon>Leiuperinae</taxon>
        <taxon>Engystomops</taxon>
    </lineage>
</organism>
<keyword evidence="1" id="KW-1133">Transmembrane helix</keyword>